<protein>
    <submittedName>
        <fullName evidence="2">Uncharacterized protein</fullName>
    </submittedName>
</protein>
<accession>A0A5N6EZ15</accession>
<keyword evidence="1" id="KW-0472">Membrane</keyword>
<proteinExistence type="predicted"/>
<dbReference type="EMBL" id="ML733414">
    <property type="protein sequence ID" value="KAB8222153.1"/>
    <property type="molecule type" value="Genomic_DNA"/>
</dbReference>
<name>A0A5N6EZ15_9EURO</name>
<sequence>MIRHASWLIKEDLSSIALYLSTPCEAQFISNLTQPFFFSCLLFINLILIYSTLCFPYSCK</sequence>
<reference evidence="2 3" key="1">
    <citation type="submission" date="2019-04" db="EMBL/GenBank/DDBJ databases">
        <title>Fungal friends and foes A comparative genomics study of 23 Aspergillus species from section Flavi.</title>
        <authorList>
            <consortium name="DOE Joint Genome Institute"/>
            <person name="Kjaerbolling I."/>
            <person name="Vesth T.C."/>
            <person name="Frisvad J.C."/>
            <person name="Nybo J.L."/>
            <person name="Theobald S."/>
            <person name="Kildgaard S."/>
            <person name="Petersen T.I."/>
            <person name="Kuo A."/>
            <person name="Sato A."/>
            <person name="Lyhne E.K."/>
            <person name="Kogle M.E."/>
            <person name="Wiebenga A."/>
            <person name="Kun R.S."/>
            <person name="Lubbers R.J."/>
            <person name="Makela M.R."/>
            <person name="Barry K."/>
            <person name="Chovatia M."/>
            <person name="Clum A."/>
            <person name="Daum C."/>
            <person name="Haridas S."/>
            <person name="He G."/>
            <person name="LaButti K."/>
            <person name="Lipzen A."/>
            <person name="Mondo S."/>
            <person name="Pangilinan J."/>
            <person name="Riley R."/>
            <person name="Salamov A."/>
            <person name="Simmons B.A."/>
            <person name="Magnuson J.K."/>
            <person name="Henrissat B."/>
            <person name="Mortensen U.H."/>
            <person name="Larsen T.O."/>
            <person name="De vries R.P."/>
            <person name="Grigoriev I.V."/>
            <person name="Machida M."/>
            <person name="Baker S.E."/>
            <person name="Andersen M.R."/>
        </authorList>
    </citation>
    <scope>NUCLEOTIDE SEQUENCE [LARGE SCALE GENOMIC DNA]</scope>
    <source>
        <strain evidence="2 3">CBS 126849</strain>
    </source>
</reference>
<keyword evidence="1" id="KW-0812">Transmembrane</keyword>
<dbReference type="Proteomes" id="UP000326799">
    <property type="component" value="Unassembled WGS sequence"/>
</dbReference>
<keyword evidence="1" id="KW-1133">Transmembrane helix</keyword>
<dbReference type="AlphaFoldDB" id="A0A5N6EZ15"/>
<evidence type="ECO:0000313" key="2">
    <source>
        <dbReference type="EMBL" id="KAB8222153.1"/>
    </source>
</evidence>
<evidence type="ECO:0000256" key="1">
    <source>
        <dbReference type="SAM" id="Phobius"/>
    </source>
</evidence>
<evidence type="ECO:0000313" key="3">
    <source>
        <dbReference type="Proteomes" id="UP000326799"/>
    </source>
</evidence>
<feature type="transmembrane region" description="Helical" evidence="1">
    <location>
        <begin position="36"/>
        <end position="57"/>
    </location>
</feature>
<organism evidence="2 3">
    <name type="scientific">Aspergillus novoparasiticus</name>
    <dbReference type="NCBI Taxonomy" id="986946"/>
    <lineage>
        <taxon>Eukaryota</taxon>
        <taxon>Fungi</taxon>
        <taxon>Dikarya</taxon>
        <taxon>Ascomycota</taxon>
        <taxon>Pezizomycotina</taxon>
        <taxon>Eurotiomycetes</taxon>
        <taxon>Eurotiomycetidae</taxon>
        <taxon>Eurotiales</taxon>
        <taxon>Aspergillaceae</taxon>
        <taxon>Aspergillus</taxon>
        <taxon>Aspergillus subgen. Circumdati</taxon>
    </lineage>
</organism>
<keyword evidence="3" id="KW-1185">Reference proteome</keyword>
<gene>
    <name evidence="2" type="ORF">BDV33DRAFT_168995</name>
</gene>